<evidence type="ECO:0000256" key="1">
    <source>
        <dbReference type="SAM" id="MobiDB-lite"/>
    </source>
</evidence>
<accession>A0A2J8NF42</accession>
<gene>
    <name evidence="2" type="ORF">CK820_G0010862</name>
</gene>
<dbReference type="EMBL" id="NBAG03000230">
    <property type="protein sequence ID" value="PNI70391.1"/>
    <property type="molecule type" value="Genomic_DNA"/>
</dbReference>
<feature type="compositionally biased region" description="Basic and acidic residues" evidence="1">
    <location>
        <begin position="53"/>
        <end position="69"/>
    </location>
</feature>
<comment type="caution">
    <text evidence="2">The sequence shown here is derived from an EMBL/GenBank/DDBJ whole genome shotgun (WGS) entry which is preliminary data.</text>
</comment>
<dbReference type="AlphaFoldDB" id="A0A2J8NF42"/>
<feature type="region of interest" description="Disordered" evidence="1">
    <location>
        <begin position="1"/>
        <end position="92"/>
    </location>
</feature>
<proteinExistence type="predicted"/>
<reference evidence="2 3" key="1">
    <citation type="submission" date="2017-12" db="EMBL/GenBank/DDBJ databases">
        <title>High-resolution comparative analysis of great ape genomes.</title>
        <authorList>
            <person name="Pollen A."/>
            <person name="Hastie A."/>
            <person name="Hormozdiari F."/>
            <person name="Dougherty M."/>
            <person name="Liu R."/>
            <person name="Chaisson M."/>
            <person name="Hoppe E."/>
            <person name="Hill C."/>
            <person name="Pang A."/>
            <person name="Hillier L."/>
            <person name="Baker C."/>
            <person name="Armstrong J."/>
            <person name="Shendure J."/>
            <person name="Paten B."/>
            <person name="Wilson R."/>
            <person name="Chao H."/>
            <person name="Schneider V."/>
            <person name="Ventura M."/>
            <person name="Kronenberg Z."/>
            <person name="Murali S."/>
            <person name="Gordon D."/>
            <person name="Cantsilieris S."/>
            <person name="Munson K."/>
            <person name="Nelson B."/>
            <person name="Raja A."/>
            <person name="Underwood J."/>
            <person name="Diekhans M."/>
            <person name="Fiddes I."/>
            <person name="Haussler D."/>
            <person name="Eichler E."/>
        </authorList>
    </citation>
    <scope>NUCLEOTIDE SEQUENCE [LARGE SCALE GENOMIC DNA]</scope>
    <source>
        <strain evidence="2">Yerkes chimp pedigree #C0471</strain>
    </source>
</reference>
<feature type="compositionally biased region" description="Basic and acidic residues" evidence="1">
    <location>
        <begin position="1"/>
        <end position="15"/>
    </location>
</feature>
<sequence>MSEAKDNGSRDEVLVPHKNCRKNTTVPGKKGEEKSLAPVFAEKLISPSRRGAKLKDRESHQENEDRNSELDQDEEDKESFCRGFPIKMPKHF</sequence>
<dbReference type="Proteomes" id="UP000236370">
    <property type="component" value="Unassembled WGS sequence"/>
</dbReference>
<protein>
    <submittedName>
        <fullName evidence="2">Uncharacterized protein</fullName>
    </submittedName>
</protein>
<name>A0A2J8NF42_PANTR</name>
<evidence type="ECO:0000313" key="2">
    <source>
        <dbReference type="EMBL" id="PNI70391.1"/>
    </source>
</evidence>
<evidence type="ECO:0000313" key="3">
    <source>
        <dbReference type="Proteomes" id="UP000236370"/>
    </source>
</evidence>
<organism evidence="2 3">
    <name type="scientific">Pan troglodytes</name>
    <name type="common">Chimpanzee</name>
    <dbReference type="NCBI Taxonomy" id="9598"/>
    <lineage>
        <taxon>Eukaryota</taxon>
        <taxon>Metazoa</taxon>
        <taxon>Chordata</taxon>
        <taxon>Craniata</taxon>
        <taxon>Vertebrata</taxon>
        <taxon>Euteleostomi</taxon>
        <taxon>Mammalia</taxon>
        <taxon>Eutheria</taxon>
        <taxon>Euarchontoglires</taxon>
        <taxon>Primates</taxon>
        <taxon>Haplorrhini</taxon>
        <taxon>Catarrhini</taxon>
        <taxon>Hominidae</taxon>
        <taxon>Pan</taxon>
    </lineage>
</organism>